<dbReference type="GO" id="GO:0008360">
    <property type="term" value="P:regulation of cell shape"/>
    <property type="evidence" value="ECO:0007669"/>
    <property type="project" value="UniProtKB-KW"/>
</dbReference>
<reference evidence="15 16" key="1">
    <citation type="submission" date="2020-08" db="EMBL/GenBank/DDBJ databases">
        <title>Bridging the membrane lipid divide: bacteria of the FCB group superphylum have the potential to synthesize archaeal ether lipids.</title>
        <authorList>
            <person name="Villanueva L."/>
            <person name="Von Meijenfeldt F.A.B."/>
            <person name="Westbye A.B."/>
            <person name="Yadav S."/>
            <person name="Hopmans E.C."/>
            <person name="Dutilh B.E."/>
            <person name="Sinninghe Damste J.S."/>
        </authorList>
    </citation>
    <scope>NUCLEOTIDE SEQUENCE [LARGE SCALE GENOMIC DNA]</scope>
    <source>
        <strain evidence="15">NIOZ-UU47</strain>
    </source>
</reference>
<evidence type="ECO:0000256" key="7">
    <source>
        <dbReference type="ARBA" id="ARBA00022801"/>
    </source>
</evidence>
<evidence type="ECO:0000256" key="5">
    <source>
        <dbReference type="ARBA" id="ARBA00022475"/>
    </source>
</evidence>
<dbReference type="AlphaFoldDB" id="A0A8J6NEE1"/>
<dbReference type="Proteomes" id="UP000614424">
    <property type="component" value="Unassembled WGS sequence"/>
</dbReference>
<dbReference type="PANTHER" id="PTHR30622:SF4">
    <property type="entry name" value="UNDECAPRENYL-DIPHOSPHATASE"/>
    <property type="match status" value="1"/>
</dbReference>
<evidence type="ECO:0000256" key="2">
    <source>
        <dbReference type="ARBA" id="ARBA00010621"/>
    </source>
</evidence>
<evidence type="ECO:0000256" key="6">
    <source>
        <dbReference type="ARBA" id="ARBA00022692"/>
    </source>
</evidence>
<evidence type="ECO:0000256" key="12">
    <source>
        <dbReference type="ARBA" id="ARBA00032932"/>
    </source>
</evidence>
<dbReference type="GO" id="GO:0009252">
    <property type="term" value="P:peptidoglycan biosynthetic process"/>
    <property type="evidence" value="ECO:0007669"/>
    <property type="project" value="UniProtKB-KW"/>
</dbReference>
<organism evidence="15 16">
    <name type="scientific">Candidatus Desulfobia pelagia</name>
    <dbReference type="NCBI Taxonomy" id="2841692"/>
    <lineage>
        <taxon>Bacteria</taxon>
        <taxon>Pseudomonadati</taxon>
        <taxon>Thermodesulfobacteriota</taxon>
        <taxon>Desulfobulbia</taxon>
        <taxon>Desulfobulbales</taxon>
        <taxon>Desulfobulbaceae</taxon>
        <taxon>Candidatus Desulfobia</taxon>
    </lineage>
</organism>
<keyword evidence="14" id="KW-0573">Peptidoglycan synthesis</keyword>
<evidence type="ECO:0000313" key="15">
    <source>
        <dbReference type="EMBL" id="MBC8317338.1"/>
    </source>
</evidence>
<feature type="transmembrane region" description="Helical" evidence="14">
    <location>
        <begin position="40"/>
        <end position="59"/>
    </location>
</feature>
<dbReference type="GO" id="GO:0046677">
    <property type="term" value="P:response to antibiotic"/>
    <property type="evidence" value="ECO:0007669"/>
    <property type="project" value="UniProtKB-UniRule"/>
</dbReference>
<accession>A0A8J6NEE1</accession>
<comment type="subcellular location">
    <subcellularLocation>
        <location evidence="1 14">Cell membrane</location>
        <topology evidence="1 14">Multi-pass membrane protein</topology>
    </subcellularLocation>
</comment>
<dbReference type="HAMAP" id="MF_01006">
    <property type="entry name" value="Undec_diphosphatase"/>
    <property type="match status" value="1"/>
</dbReference>
<evidence type="ECO:0000256" key="8">
    <source>
        <dbReference type="ARBA" id="ARBA00022989"/>
    </source>
</evidence>
<evidence type="ECO:0000256" key="10">
    <source>
        <dbReference type="ARBA" id="ARBA00023251"/>
    </source>
</evidence>
<proteinExistence type="inferred from homology"/>
<keyword evidence="14" id="KW-0961">Cell wall biogenesis/degradation</keyword>
<evidence type="ECO:0000256" key="14">
    <source>
        <dbReference type="HAMAP-Rule" id="MF_01006"/>
    </source>
</evidence>
<dbReference type="PANTHER" id="PTHR30622">
    <property type="entry name" value="UNDECAPRENYL-DIPHOSPHATASE"/>
    <property type="match status" value="1"/>
</dbReference>
<sequence length="269" mass="28713">MDLLYAALLGFLQGATEFLPVSSSGHLALAEHFFHVEQAGLTFDVALHIGTLLAILVYFRKDLLLLAKAFFGLDKSDEAIPRRRQAFGICLATVPAVVCGLLFGDAAETIFRSPLVVACTLSVAGFFLLLADKKGTHQRTASSITIKDAVIIGCAQALALIPGVSRSGSTMTAALFLGVNRSGSALFSFLLSAPIIFGAGIYNIPKIMDQGLDKSGMLFYATGFVSAAVSGYIFISFLMRFVRTKSLAIFAYYRFALSGLVVIALLLGY</sequence>
<evidence type="ECO:0000256" key="9">
    <source>
        <dbReference type="ARBA" id="ARBA00023136"/>
    </source>
</evidence>
<dbReference type="GO" id="GO:0005886">
    <property type="term" value="C:plasma membrane"/>
    <property type="evidence" value="ECO:0007669"/>
    <property type="project" value="UniProtKB-SubCell"/>
</dbReference>
<feature type="transmembrane region" description="Helical" evidence="14">
    <location>
        <begin position="86"/>
        <end position="104"/>
    </location>
</feature>
<gene>
    <name evidence="14 15" type="primary">uppP</name>
    <name evidence="15" type="ORF">H8E41_05490</name>
</gene>
<evidence type="ECO:0000256" key="4">
    <source>
        <dbReference type="ARBA" id="ARBA00021581"/>
    </source>
</evidence>
<keyword evidence="9 14" id="KW-0472">Membrane</keyword>
<evidence type="ECO:0000256" key="13">
    <source>
        <dbReference type="ARBA" id="ARBA00047594"/>
    </source>
</evidence>
<comment type="catalytic activity">
    <reaction evidence="13 14">
        <text>di-trans,octa-cis-undecaprenyl diphosphate + H2O = di-trans,octa-cis-undecaprenyl phosphate + phosphate + H(+)</text>
        <dbReference type="Rhea" id="RHEA:28094"/>
        <dbReference type="ChEBI" id="CHEBI:15377"/>
        <dbReference type="ChEBI" id="CHEBI:15378"/>
        <dbReference type="ChEBI" id="CHEBI:43474"/>
        <dbReference type="ChEBI" id="CHEBI:58405"/>
        <dbReference type="ChEBI" id="CHEBI:60392"/>
        <dbReference type="EC" id="3.6.1.27"/>
    </reaction>
</comment>
<feature type="transmembrane region" description="Helical" evidence="14">
    <location>
        <begin position="185"/>
        <end position="205"/>
    </location>
</feature>
<dbReference type="EC" id="3.6.1.27" evidence="3 14"/>
<dbReference type="GO" id="GO:0050380">
    <property type="term" value="F:undecaprenyl-diphosphatase activity"/>
    <property type="evidence" value="ECO:0007669"/>
    <property type="project" value="UniProtKB-UniRule"/>
</dbReference>
<keyword evidence="10 14" id="KW-0046">Antibiotic resistance</keyword>
<comment type="miscellaneous">
    <text evidence="14">Bacitracin is thought to be involved in the inhibition of peptidoglycan synthesis by sequestering undecaprenyl diphosphate, thereby reducing the pool of lipid carrier available.</text>
</comment>
<name>A0A8J6NEE1_9BACT</name>
<comment type="function">
    <text evidence="14">Catalyzes the dephosphorylation of undecaprenyl diphosphate (UPP). Confers resistance to bacitracin.</text>
</comment>
<dbReference type="EMBL" id="JACNJZ010000083">
    <property type="protein sequence ID" value="MBC8317338.1"/>
    <property type="molecule type" value="Genomic_DNA"/>
</dbReference>
<keyword evidence="7 14" id="KW-0378">Hydrolase</keyword>
<dbReference type="NCBIfam" id="TIGR00753">
    <property type="entry name" value="undec_PP_bacA"/>
    <property type="match status" value="1"/>
</dbReference>
<keyword evidence="14" id="KW-0133">Cell shape</keyword>
<feature type="transmembrane region" description="Helical" evidence="14">
    <location>
        <begin position="217"/>
        <end position="239"/>
    </location>
</feature>
<evidence type="ECO:0000256" key="11">
    <source>
        <dbReference type="ARBA" id="ARBA00032707"/>
    </source>
</evidence>
<keyword evidence="5 14" id="KW-1003">Cell membrane</keyword>
<dbReference type="GO" id="GO:0071555">
    <property type="term" value="P:cell wall organization"/>
    <property type="evidence" value="ECO:0007669"/>
    <property type="project" value="UniProtKB-KW"/>
</dbReference>
<evidence type="ECO:0000256" key="3">
    <source>
        <dbReference type="ARBA" id="ARBA00012374"/>
    </source>
</evidence>
<feature type="transmembrane region" description="Helical" evidence="14">
    <location>
        <begin position="251"/>
        <end position="268"/>
    </location>
</feature>
<protein>
    <recommendedName>
        <fullName evidence="4 14">Undecaprenyl-diphosphatase</fullName>
        <ecNumber evidence="3 14">3.6.1.27</ecNumber>
    </recommendedName>
    <alternativeName>
        <fullName evidence="12 14">Bacitracin resistance protein</fullName>
    </alternativeName>
    <alternativeName>
        <fullName evidence="11 14">Undecaprenyl pyrophosphate phosphatase</fullName>
    </alternativeName>
</protein>
<comment type="caution">
    <text evidence="15">The sequence shown here is derived from an EMBL/GenBank/DDBJ whole genome shotgun (WGS) entry which is preliminary data.</text>
</comment>
<dbReference type="InterPro" id="IPR003824">
    <property type="entry name" value="UppP"/>
</dbReference>
<dbReference type="Pfam" id="PF02673">
    <property type="entry name" value="BacA"/>
    <property type="match status" value="1"/>
</dbReference>
<evidence type="ECO:0000313" key="16">
    <source>
        <dbReference type="Proteomes" id="UP000614424"/>
    </source>
</evidence>
<feature type="transmembrane region" description="Helical" evidence="14">
    <location>
        <begin position="110"/>
        <end position="132"/>
    </location>
</feature>
<keyword evidence="6 14" id="KW-0812">Transmembrane</keyword>
<evidence type="ECO:0000256" key="1">
    <source>
        <dbReference type="ARBA" id="ARBA00004651"/>
    </source>
</evidence>
<comment type="similarity">
    <text evidence="2 14">Belongs to the UppP family.</text>
</comment>
<keyword evidence="8 14" id="KW-1133">Transmembrane helix</keyword>